<accession>A0A0F9ZDG3</accession>
<dbReference type="GO" id="GO:0009166">
    <property type="term" value="P:nucleotide catabolic process"/>
    <property type="evidence" value="ECO:0007669"/>
    <property type="project" value="TreeGrafter"/>
</dbReference>
<comment type="caution">
    <text evidence="1">The sequence shown here is derived from an EMBL/GenBank/DDBJ whole genome shotgun (WGS) entry which is preliminary data.</text>
</comment>
<dbReference type="Pfam" id="PF00702">
    <property type="entry name" value="Hydrolase"/>
    <property type="match status" value="1"/>
</dbReference>
<name>A0A0F9ZDG3_9MICR</name>
<gene>
    <name evidence="1" type="ORF">AAJ76_1700013841</name>
</gene>
<dbReference type="Gene3D" id="3.40.50.1000">
    <property type="entry name" value="HAD superfamily/HAD-like"/>
    <property type="match status" value="1"/>
</dbReference>
<keyword evidence="2" id="KW-1185">Reference proteome</keyword>
<dbReference type="VEuPathDB" id="MicrosporidiaDB:G9O61_00g021960"/>
<dbReference type="GO" id="GO:0006206">
    <property type="term" value="P:pyrimidine nucleobase metabolic process"/>
    <property type="evidence" value="ECO:0007669"/>
    <property type="project" value="TreeGrafter"/>
</dbReference>
<dbReference type="InterPro" id="IPR036412">
    <property type="entry name" value="HAD-like_sf"/>
</dbReference>
<dbReference type="VEuPathDB" id="MicrosporidiaDB:G9O61_00g008800"/>
<dbReference type="Proteomes" id="UP000034350">
    <property type="component" value="Unassembled WGS sequence"/>
</dbReference>
<dbReference type="PANTHER" id="PTHR47438">
    <property type="entry name" value="PHOSPHATE METABOLISM PROTEIN 8-RELATED"/>
    <property type="match status" value="1"/>
</dbReference>
<reference evidence="1 2" key="1">
    <citation type="journal article" date="2015" name="Environ. Microbiol.">
        <title>Genome analyses suggest the presence of polyploidy and recent human-driven expansions in eight global populations of the honeybee pathogen Nosema ceranae.</title>
        <authorList>
            <person name="Pelin A."/>
            <person name="Selman M."/>
            <person name="Aris-Brosou S."/>
            <person name="Farinelli L."/>
            <person name="Corradi N."/>
        </authorList>
    </citation>
    <scope>NUCLEOTIDE SEQUENCE [LARGE SCALE GENOMIC DNA]</scope>
    <source>
        <strain evidence="1 2">PA08 1199</strain>
    </source>
</reference>
<dbReference type="AlphaFoldDB" id="A0A0F9ZDG3"/>
<dbReference type="PANTHER" id="PTHR47438:SF1">
    <property type="entry name" value="PHOSPHATE METABOLISM PROTEIN 8-RELATED"/>
    <property type="match status" value="1"/>
</dbReference>
<sequence>MYKDRDRFIIFDIDGTLYKENHEIITARRMAGYKHLETDIKMSFEEYDKLSTMYTHMYGLHYKGFLKDFPISDNLYKGMDNVNEDMTSLLSSNDKLIDFLREITGKGYQRQNNIPIFCFTNTNSKQSEHVLDVLKLTPYIDTLFCVGYKKNKEVICKPSVEAFEFVNQVIKKSDLTKILFFDDNIKNIESAKKVGWIGVLVNDADNIINIVKKEIKKHF</sequence>
<dbReference type="SFLD" id="SFLDG01129">
    <property type="entry name" value="C1.5:_HAD__Beta-PGM__Phosphata"/>
    <property type="match status" value="1"/>
</dbReference>
<evidence type="ECO:0000313" key="2">
    <source>
        <dbReference type="Proteomes" id="UP000034350"/>
    </source>
</evidence>
<dbReference type="GeneID" id="36319120"/>
<dbReference type="Gene3D" id="1.10.150.450">
    <property type="match status" value="1"/>
</dbReference>
<dbReference type="SUPFAM" id="SSF56784">
    <property type="entry name" value="HAD-like"/>
    <property type="match status" value="1"/>
</dbReference>
<dbReference type="SFLD" id="SFLDS00003">
    <property type="entry name" value="Haloacid_Dehalogenase"/>
    <property type="match status" value="1"/>
</dbReference>
<organism evidence="1 2">
    <name type="scientific">Vairimorpha ceranae</name>
    <dbReference type="NCBI Taxonomy" id="40302"/>
    <lineage>
        <taxon>Eukaryota</taxon>
        <taxon>Fungi</taxon>
        <taxon>Fungi incertae sedis</taxon>
        <taxon>Microsporidia</taxon>
        <taxon>Nosematidae</taxon>
        <taxon>Vairimorpha</taxon>
    </lineage>
</organism>
<dbReference type="OrthoDB" id="2195201at2759"/>
<dbReference type="RefSeq" id="XP_024331311.1">
    <property type="nucleotide sequence ID" value="XM_024474210.1"/>
</dbReference>
<dbReference type="InterPro" id="IPR052791">
    <property type="entry name" value="SSM1_domain"/>
</dbReference>
<dbReference type="EMBL" id="JPQZ01000017">
    <property type="protein sequence ID" value="KKO75569.1"/>
    <property type="molecule type" value="Genomic_DNA"/>
</dbReference>
<dbReference type="VEuPathDB" id="MicrosporidiaDB:NCER_102310"/>
<protein>
    <submittedName>
        <fullName evidence="1">Pyrimidine 5-nucleotidase</fullName>
    </submittedName>
</protein>
<evidence type="ECO:0000313" key="1">
    <source>
        <dbReference type="EMBL" id="KKO75569.1"/>
    </source>
</evidence>
<proteinExistence type="predicted"/>
<dbReference type="InterPro" id="IPR023214">
    <property type="entry name" value="HAD_sf"/>
</dbReference>
<dbReference type="VEuPathDB" id="MicrosporidiaDB:AAJ76_1700013841"/>
<dbReference type="GO" id="GO:0008252">
    <property type="term" value="F:nucleotidase activity"/>
    <property type="evidence" value="ECO:0007669"/>
    <property type="project" value="TreeGrafter"/>
</dbReference>